<evidence type="ECO:0000313" key="2">
    <source>
        <dbReference type="EMBL" id="MPL98138.1"/>
    </source>
</evidence>
<reference evidence="2" key="1">
    <citation type="submission" date="2019-08" db="EMBL/GenBank/DDBJ databases">
        <authorList>
            <person name="Kucharzyk K."/>
            <person name="Murdoch R.W."/>
            <person name="Higgins S."/>
            <person name="Loffler F."/>
        </authorList>
    </citation>
    <scope>NUCLEOTIDE SEQUENCE</scope>
</reference>
<comment type="caution">
    <text evidence="2">The sequence shown here is derived from an EMBL/GenBank/DDBJ whole genome shotgun (WGS) entry which is preliminary data.</text>
</comment>
<accession>A0A644W3I7</accession>
<dbReference type="InterPro" id="IPR041657">
    <property type="entry name" value="HTH_17"/>
</dbReference>
<proteinExistence type="predicted"/>
<gene>
    <name evidence="2" type="ORF">SDC9_44338</name>
</gene>
<evidence type="ECO:0000259" key="1">
    <source>
        <dbReference type="Pfam" id="PF12728"/>
    </source>
</evidence>
<organism evidence="2">
    <name type="scientific">bioreactor metagenome</name>
    <dbReference type="NCBI Taxonomy" id="1076179"/>
    <lineage>
        <taxon>unclassified sequences</taxon>
        <taxon>metagenomes</taxon>
        <taxon>ecological metagenomes</taxon>
    </lineage>
</organism>
<dbReference type="Pfam" id="PF12728">
    <property type="entry name" value="HTH_17"/>
    <property type="match status" value="1"/>
</dbReference>
<protein>
    <recommendedName>
        <fullName evidence="1">Helix-turn-helix domain-containing protein</fullName>
    </recommendedName>
</protein>
<sequence>MQENTAAIYIPFESYPDLMTVDDIQTALGIGRNTAYKFINGGDIQCLKIGRSIRVPKQYLVDFVYRSCYNDLGNGKQICAGAVIDRRLT</sequence>
<feature type="domain" description="Helix-turn-helix" evidence="1">
    <location>
        <begin position="18"/>
        <end position="63"/>
    </location>
</feature>
<dbReference type="EMBL" id="VSSQ01000592">
    <property type="protein sequence ID" value="MPL98138.1"/>
    <property type="molecule type" value="Genomic_DNA"/>
</dbReference>
<dbReference type="AlphaFoldDB" id="A0A644W3I7"/>
<name>A0A644W3I7_9ZZZZ</name>